<organism evidence="1 2">
    <name type="scientific">Priestia endophytica DSM 13796</name>
    <dbReference type="NCBI Taxonomy" id="1121089"/>
    <lineage>
        <taxon>Bacteria</taxon>
        <taxon>Bacillati</taxon>
        <taxon>Bacillota</taxon>
        <taxon>Bacilli</taxon>
        <taxon>Bacillales</taxon>
        <taxon>Bacillaceae</taxon>
        <taxon>Priestia</taxon>
    </lineage>
</organism>
<proteinExistence type="predicted"/>
<keyword evidence="2" id="KW-1185">Reference proteome</keyword>
<sequence length="109" mass="12668">LYSIYYGGDFFMGKTNRTYDLKTKRKAVDLYLKEEMEYKTIAKKLEIDVAIIYRWVKHFQAEGLKGLEEKRGKAKGVGKGRPTTQLETTETKLKRLEAENALLKKFLGK</sequence>
<comment type="caution">
    <text evidence="1">The sequence shown here is derived from an EMBL/GenBank/DDBJ whole genome shotgun (WGS) entry which is preliminary data.</text>
</comment>
<reference evidence="1 2" key="1">
    <citation type="submission" date="2016-10" db="EMBL/GenBank/DDBJ databases">
        <authorList>
            <person name="Varghese N."/>
            <person name="Submissions S."/>
        </authorList>
    </citation>
    <scope>NUCLEOTIDE SEQUENCE [LARGE SCALE GENOMIC DNA]</scope>
    <source>
        <strain evidence="1 2">DSM 13796</strain>
    </source>
</reference>
<dbReference type="EMBL" id="FOXX01000032">
    <property type="protein sequence ID" value="SFQ89217.1"/>
    <property type="molecule type" value="Genomic_DNA"/>
</dbReference>
<dbReference type="Proteomes" id="UP000182762">
    <property type="component" value="Unassembled WGS sequence"/>
</dbReference>
<name>A0A1I6C7R7_9BACI</name>
<dbReference type="Gene3D" id="1.10.10.60">
    <property type="entry name" value="Homeodomain-like"/>
    <property type="match status" value="1"/>
</dbReference>
<feature type="non-terminal residue" evidence="1">
    <location>
        <position position="1"/>
    </location>
</feature>
<dbReference type="InterPro" id="IPR002514">
    <property type="entry name" value="Transposase_8"/>
</dbReference>
<evidence type="ECO:0000313" key="2">
    <source>
        <dbReference type="Proteomes" id="UP000182762"/>
    </source>
</evidence>
<dbReference type="Pfam" id="PF01527">
    <property type="entry name" value="HTH_Tnp_1"/>
    <property type="match status" value="1"/>
</dbReference>
<dbReference type="InterPro" id="IPR009057">
    <property type="entry name" value="Homeodomain-like_sf"/>
</dbReference>
<gene>
    <name evidence="1" type="ORF">SAMN02745910_05230</name>
</gene>
<evidence type="ECO:0000313" key="1">
    <source>
        <dbReference type="EMBL" id="SFQ89217.1"/>
    </source>
</evidence>
<accession>A0A1I6C7R7</accession>
<protein>
    <submittedName>
        <fullName evidence="1">Transposase</fullName>
    </submittedName>
</protein>
<dbReference type="SUPFAM" id="SSF46689">
    <property type="entry name" value="Homeodomain-like"/>
    <property type="match status" value="1"/>
</dbReference>